<dbReference type="AlphaFoldDB" id="A0A0G0E300"/>
<evidence type="ECO:0000256" key="8">
    <source>
        <dbReference type="ARBA" id="ARBA00022598"/>
    </source>
</evidence>
<protein>
    <recommendedName>
        <fullName evidence="5">Methionine--tRNA ligase</fullName>
        <ecNumber evidence="4">6.1.1.10</ecNumber>
    </recommendedName>
    <alternativeName>
        <fullName evidence="14">Methionyl-tRNA synthetase</fullName>
    </alternativeName>
</protein>
<comment type="subcellular location">
    <subcellularLocation>
        <location evidence="2">Cytoplasm</location>
    </subcellularLocation>
</comment>
<dbReference type="GO" id="GO:0005737">
    <property type="term" value="C:cytoplasm"/>
    <property type="evidence" value="ECO:0007669"/>
    <property type="project" value="UniProtKB-SubCell"/>
</dbReference>
<dbReference type="GO" id="GO:0006431">
    <property type="term" value="P:methionyl-tRNA aminoacylation"/>
    <property type="evidence" value="ECO:0007669"/>
    <property type="project" value="InterPro"/>
</dbReference>
<dbReference type="PANTHER" id="PTHR11586:SF37">
    <property type="entry name" value="TRNA-BINDING DOMAIN-CONTAINING PROTEIN"/>
    <property type="match status" value="1"/>
</dbReference>
<evidence type="ECO:0000313" key="19">
    <source>
        <dbReference type="Proteomes" id="UP000034581"/>
    </source>
</evidence>
<dbReference type="GO" id="GO:0004825">
    <property type="term" value="F:methionine-tRNA ligase activity"/>
    <property type="evidence" value="ECO:0007669"/>
    <property type="project" value="UniProtKB-EC"/>
</dbReference>
<evidence type="ECO:0000313" key="18">
    <source>
        <dbReference type="EMBL" id="KKP69580.1"/>
    </source>
</evidence>
<organism evidence="18 19">
    <name type="scientific">candidate division CPR3 bacterium GW2011_GWF2_35_18</name>
    <dbReference type="NCBI Taxonomy" id="1618350"/>
    <lineage>
        <taxon>Bacteria</taxon>
        <taxon>Bacteria division CPR3</taxon>
    </lineage>
</organism>
<evidence type="ECO:0000256" key="7">
    <source>
        <dbReference type="ARBA" id="ARBA00022555"/>
    </source>
</evidence>
<dbReference type="InterPro" id="IPR002547">
    <property type="entry name" value="tRNA-bd_dom"/>
</dbReference>
<evidence type="ECO:0000256" key="14">
    <source>
        <dbReference type="ARBA" id="ARBA00030904"/>
    </source>
</evidence>
<feature type="domain" description="TRNA-binding" evidence="17">
    <location>
        <begin position="9"/>
        <end position="109"/>
    </location>
</feature>
<keyword evidence="9" id="KW-0547">Nucleotide-binding</keyword>
<name>A0A0G0E300_UNCC3</name>
<dbReference type="STRING" id="1618350.UR67_C0005G0069"/>
<keyword evidence="8 18" id="KW-0436">Ligase</keyword>
<evidence type="ECO:0000256" key="9">
    <source>
        <dbReference type="ARBA" id="ARBA00022741"/>
    </source>
</evidence>
<dbReference type="Pfam" id="PF01588">
    <property type="entry name" value="tRNA_bind"/>
    <property type="match status" value="1"/>
</dbReference>
<dbReference type="GO" id="GO:0005524">
    <property type="term" value="F:ATP binding"/>
    <property type="evidence" value="ECO:0007669"/>
    <property type="project" value="UniProtKB-KW"/>
</dbReference>
<dbReference type="InterPro" id="IPR012340">
    <property type="entry name" value="NA-bd_OB-fold"/>
</dbReference>
<comment type="subunit">
    <text evidence="3">Homodimer.</text>
</comment>
<dbReference type="CDD" id="cd02800">
    <property type="entry name" value="tRNA_bind_EcMetRS_like"/>
    <property type="match status" value="1"/>
</dbReference>
<evidence type="ECO:0000256" key="15">
    <source>
        <dbReference type="ARBA" id="ARBA00047364"/>
    </source>
</evidence>
<evidence type="ECO:0000256" key="5">
    <source>
        <dbReference type="ARBA" id="ARBA00018753"/>
    </source>
</evidence>
<dbReference type="NCBIfam" id="TIGR00399">
    <property type="entry name" value="metG_C_term"/>
    <property type="match status" value="1"/>
</dbReference>
<evidence type="ECO:0000256" key="1">
    <source>
        <dbReference type="ARBA" id="ARBA00003314"/>
    </source>
</evidence>
<keyword evidence="13" id="KW-0030">Aminoacyl-tRNA synthetase</keyword>
<keyword evidence="11 16" id="KW-0694">RNA-binding</keyword>
<keyword evidence="12" id="KW-0648">Protein biosynthesis</keyword>
<dbReference type="PROSITE" id="PS50886">
    <property type="entry name" value="TRBD"/>
    <property type="match status" value="1"/>
</dbReference>
<comment type="catalytic activity">
    <reaction evidence="15">
        <text>tRNA(Met) + L-methionine + ATP = L-methionyl-tRNA(Met) + AMP + diphosphate</text>
        <dbReference type="Rhea" id="RHEA:13481"/>
        <dbReference type="Rhea" id="RHEA-COMP:9667"/>
        <dbReference type="Rhea" id="RHEA-COMP:9698"/>
        <dbReference type="ChEBI" id="CHEBI:30616"/>
        <dbReference type="ChEBI" id="CHEBI:33019"/>
        <dbReference type="ChEBI" id="CHEBI:57844"/>
        <dbReference type="ChEBI" id="CHEBI:78442"/>
        <dbReference type="ChEBI" id="CHEBI:78530"/>
        <dbReference type="ChEBI" id="CHEBI:456215"/>
        <dbReference type="EC" id="6.1.1.10"/>
    </reaction>
</comment>
<keyword evidence="10" id="KW-0067">ATP-binding</keyword>
<evidence type="ECO:0000256" key="13">
    <source>
        <dbReference type="ARBA" id="ARBA00023146"/>
    </source>
</evidence>
<dbReference type="EC" id="6.1.1.10" evidence="4"/>
<evidence type="ECO:0000256" key="2">
    <source>
        <dbReference type="ARBA" id="ARBA00004496"/>
    </source>
</evidence>
<dbReference type="InterPro" id="IPR004495">
    <property type="entry name" value="Met-tRNA-synth_bsu_C"/>
</dbReference>
<dbReference type="PANTHER" id="PTHR11586">
    <property type="entry name" value="TRNA-AMINOACYLATION COFACTOR ARC1 FAMILY MEMBER"/>
    <property type="match status" value="1"/>
</dbReference>
<accession>A0A0G0E300</accession>
<evidence type="ECO:0000256" key="12">
    <source>
        <dbReference type="ARBA" id="ARBA00022917"/>
    </source>
</evidence>
<dbReference type="Proteomes" id="UP000034581">
    <property type="component" value="Unassembled WGS sequence"/>
</dbReference>
<keyword evidence="7 16" id="KW-0820">tRNA-binding</keyword>
<comment type="caution">
    <text evidence="18">The sequence shown here is derived from an EMBL/GenBank/DDBJ whole genome shotgun (WGS) entry which is preliminary data.</text>
</comment>
<evidence type="ECO:0000256" key="4">
    <source>
        <dbReference type="ARBA" id="ARBA00012838"/>
    </source>
</evidence>
<gene>
    <name evidence="18" type="ORF">UR67_C0005G0069</name>
</gene>
<evidence type="ECO:0000256" key="3">
    <source>
        <dbReference type="ARBA" id="ARBA00011738"/>
    </source>
</evidence>
<dbReference type="GO" id="GO:0000049">
    <property type="term" value="F:tRNA binding"/>
    <property type="evidence" value="ECO:0007669"/>
    <property type="project" value="UniProtKB-UniRule"/>
</dbReference>
<evidence type="ECO:0000256" key="16">
    <source>
        <dbReference type="PROSITE-ProRule" id="PRU00209"/>
    </source>
</evidence>
<proteinExistence type="predicted"/>
<evidence type="ECO:0000256" key="11">
    <source>
        <dbReference type="ARBA" id="ARBA00022884"/>
    </source>
</evidence>
<keyword evidence="6" id="KW-0963">Cytoplasm</keyword>
<evidence type="ECO:0000256" key="10">
    <source>
        <dbReference type="ARBA" id="ARBA00022840"/>
    </source>
</evidence>
<comment type="function">
    <text evidence="1">Is required not only for elongation of protein synthesis but also for the initiation of all mRNA translation through initiator tRNA(fMet) aminoacylation.</text>
</comment>
<evidence type="ECO:0000256" key="6">
    <source>
        <dbReference type="ARBA" id="ARBA00022490"/>
    </source>
</evidence>
<dbReference type="FunFam" id="2.40.50.140:FF:000042">
    <property type="entry name" value="Methionine--tRNA ligase"/>
    <property type="match status" value="1"/>
</dbReference>
<sequence length="109" mass="12166">MKEIISFTDFKKLDLRVATVLEVSLVEGSDKMLKIQIDLGEEKRQILAGLGKVYTPAELIGKQLIVLVNLEPKKMLGEESQGMLLAADSEEEIAFLTTYRKMPAGSRVR</sequence>
<dbReference type="SUPFAM" id="SSF50249">
    <property type="entry name" value="Nucleic acid-binding proteins"/>
    <property type="match status" value="1"/>
</dbReference>
<dbReference type="Gene3D" id="2.40.50.140">
    <property type="entry name" value="Nucleic acid-binding proteins"/>
    <property type="match status" value="1"/>
</dbReference>
<evidence type="ECO:0000259" key="17">
    <source>
        <dbReference type="PROSITE" id="PS50886"/>
    </source>
</evidence>
<reference evidence="18 19" key="1">
    <citation type="journal article" date="2015" name="Nature">
        <title>rRNA introns, odd ribosomes, and small enigmatic genomes across a large radiation of phyla.</title>
        <authorList>
            <person name="Brown C.T."/>
            <person name="Hug L.A."/>
            <person name="Thomas B.C."/>
            <person name="Sharon I."/>
            <person name="Castelle C.J."/>
            <person name="Singh A."/>
            <person name="Wilkins M.J."/>
            <person name="Williams K.H."/>
            <person name="Banfield J.F."/>
        </authorList>
    </citation>
    <scope>NUCLEOTIDE SEQUENCE [LARGE SCALE GENOMIC DNA]</scope>
</reference>
<dbReference type="InterPro" id="IPR051270">
    <property type="entry name" value="Tyrosine-tRNA_ligase_regulator"/>
</dbReference>
<dbReference type="EMBL" id="LBQB01000005">
    <property type="protein sequence ID" value="KKP69580.1"/>
    <property type="molecule type" value="Genomic_DNA"/>
</dbReference>